<dbReference type="RefSeq" id="XP_056542005.1">
    <property type="nucleotide sequence ID" value="XM_056689576.1"/>
</dbReference>
<reference evidence="5" key="2">
    <citation type="journal article" date="2023" name="IMA Fungus">
        <title>Comparative genomic study of the Penicillium genus elucidates a diverse pangenome and 15 lateral gene transfer events.</title>
        <authorList>
            <person name="Petersen C."/>
            <person name="Sorensen T."/>
            <person name="Nielsen M.R."/>
            <person name="Sondergaard T.E."/>
            <person name="Sorensen J.L."/>
            <person name="Fitzpatrick D.A."/>
            <person name="Frisvad J.C."/>
            <person name="Nielsen K.L."/>
        </authorList>
    </citation>
    <scope>NUCLEOTIDE SEQUENCE</scope>
    <source>
        <strain evidence="5">IBT 26290</strain>
    </source>
</reference>
<accession>A0A9W9HWS7</accession>
<keyword evidence="2" id="KW-0539">Nucleus</keyword>
<dbReference type="PANTHER" id="PTHR13495:SF0">
    <property type="entry name" value="PSME3-INTERACTING PROTEIN"/>
    <property type="match status" value="1"/>
</dbReference>
<evidence type="ECO:0000256" key="3">
    <source>
        <dbReference type="SAM" id="MobiDB-lite"/>
    </source>
</evidence>
<feature type="compositionally biased region" description="Polar residues" evidence="3">
    <location>
        <begin position="265"/>
        <end position="282"/>
    </location>
</feature>
<organism evidence="5 6">
    <name type="scientific">Penicillium canariense</name>
    <dbReference type="NCBI Taxonomy" id="189055"/>
    <lineage>
        <taxon>Eukaryota</taxon>
        <taxon>Fungi</taxon>
        <taxon>Dikarya</taxon>
        <taxon>Ascomycota</taxon>
        <taxon>Pezizomycotina</taxon>
        <taxon>Eurotiomycetes</taxon>
        <taxon>Eurotiomycetidae</taxon>
        <taxon>Eurotiales</taxon>
        <taxon>Aspergillaceae</taxon>
        <taxon>Penicillium</taxon>
    </lineage>
</organism>
<proteinExistence type="predicted"/>
<name>A0A9W9HWS7_9EURO</name>
<protein>
    <recommendedName>
        <fullName evidence="4">FAM192A/Fyv6 N-terminal domain-containing protein</fullName>
    </recommendedName>
</protein>
<evidence type="ECO:0000259" key="4">
    <source>
        <dbReference type="Pfam" id="PF10187"/>
    </source>
</evidence>
<dbReference type="OrthoDB" id="75807at2759"/>
<keyword evidence="6" id="KW-1185">Reference proteome</keyword>
<dbReference type="InterPro" id="IPR039845">
    <property type="entry name" value="FAM192A"/>
</dbReference>
<dbReference type="EMBL" id="JAPQKN010000004">
    <property type="protein sequence ID" value="KAJ5160447.1"/>
    <property type="molecule type" value="Genomic_DNA"/>
</dbReference>
<reference evidence="5" key="1">
    <citation type="submission" date="2022-11" db="EMBL/GenBank/DDBJ databases">
        <authorList>
            <person name="Petersen C."/>
        </authorList>
    </citation>
    <scope>NUCLEOTIDE SEQUENCE</scope>
    <source>
        <strain evidence="5">IBT 26290</strain>
    </source>
</reference>
<dbReference type="AlphaFoldDB" id="A0A9W9HWS7"/>
<dbReference type="InterPro" id="IPR019331">
    <property type="entry name" value="FAM192A/Fyv6_N"/>
</dbReference>
<feature type="region of interest" description="Disordered" evidence="3">
    <location>
        <begin position="158"/>
        <end position="304"/>
    </location>
</feature>
<feature type="compositionally biased region" description="Polar residues" evidence="3">
    <location>
        <begin position="1"/>
        <end position="10"/>
    </location>
</feature>
<evidence type="ECO:0000256" key="2">
    <source>
        <dbReference type="ARBA" id="ARBA00023242"/>
    </source>
</evidence>
<sequence>MSSGFVSAGTNEAPIERDDAWLKAQQELEEERRRKVEASQQEGGKSLFEVLQQNKSERSPALQPTGARLHTLRVRPGPGQVSMWTARWLRGVTVFRAVAKQEQFEEKMRLKNQFRALDEDEVDFLDSVLESTRAQEEAVKRDTADQLEAFRKQREEAEKALLGPTSSEVTPAEEEEWAIHARKRRREKGKDLLHPGKKRKASVTGESGKSAGATKEHEARKMSQRGGPATAQTDTEATKPTADSADIDTSRRTTAANAAMGPSKSRATSSRTAKITADTTQAAKPAPVSLGLVGYGSESDSASE</sequence>
<dbReference type="Proteomes" id="UP001149163">
    <property type="component" value="Unassembled WGS sequence"/>
</dbReference>
<comment type="caution">
    <text evidence="5">The sequence shown here is derived from an EMBL/GenBank/DDBJ whole genome shotgun (WGS) entry which is preliminary data.</text>
</comment>
<feature type="domain" description="FAM192A/Fyv6 N-terminal" evidence="4">
    <location>
        <begin position="5"/>
        <end position="59"/>
    </location>
</feature>
<comment type="subcellular location">
    <subcellularLocation>
        <location evidence="1">Nucleus</location>
    </subcellularLocation>
</comment>
<gene>
    <name evidence="5" type="ORF">N7482_007451</name>
</gene>
<evidence type="ECO:0000313" key="6">
    <source>
        <dbReference type="Proteomes" id="UP001149163"/>
    </source>
</evidence>
<dbReference type="Pfam" id="PF10187">
    <property type="entry name" value="FAM192A_Fyv6_N"/>
    <property type="match status" value="2"/>
</dbReference>
<dbReference type="GO" id="GO:0005634">
    <property type="term" value="C:nucleus"/>
    <property type="evidence" value="ECO:0007669"/>
    <property type="project" value="UniProtKB-SubCell"/>
</dbReference>
<evidence type="ECO:0000313" key="5">
    <source>
        <dbReference type="EMBL" id="KAJ5160447.1"/>
    </source>
</evidence>
<feature type="region of interest" description="Disordered" evidence="3">
    <location>
        <begin position="1"/>
        <end position="63"/>
    </location>
</feature>
<feature type="domain" description="FAM192A/Fyv6 N-terminal" evidence="4">
    <location>
        <begin position="99"/>
        <end position="151"/>
    </location>
</feature>
<evidence type="ECO:0000256" key="1">
    <source>
        <dbReference type="ARBA" id="ARBA00004123"/>
    </source>
</evidence>
<dbReference type="PANTHER" id="PTHR13495">
    <property type="entry name" value="NEFA-INTERACTING NUCLEAR PROTEIN NIP30"/>
    <property type="match status" value="1"/>
</dbReference>
<dbReference type="GeneID" id="81428752"/>